<organism evidence="1 2">
    <name type="scientific">Araneus ventricosus</name>
    <name type="common">Orbweaver spider</name>
    <name type="synonym">Epeira ventricosa</name>
    <dbReference type="NCBI Taxonomy" id="182803"/>
    <lineage>
        <taxon>Eukaryota</taxon>
        <taxon>Metazoa</taxon>
        <taxon>Ecdysozoa</taxon>
        <taxon>Arthropoda</taxon>
        <taxon>Chelicerata</taxon>
        <taxon>Arachnida</taxon>
        <taxon>Araneae</taxon>
        <taxon>Araneomorphae</taxon>
        <taxon>Entelegynae</taxon>
        <taxon>Araneoidea</taxon>
        <taxon>Araneidae</taxon>
        <taxon>Araneus</taxon>
    </lineage>
</organism>
<accession>A0A4Y2BP78</accession>
<keyword evidence="2" id="KW-1185">Reference proteome</keyword>
<dbReference type="Proteomes" id="UP000499080">
    <property type="component" value="Unassembled WGS sequence"/>
</dbReference>
<reference evidence="1 2" key="1">
    <citation type="journal article" date="2019" name="Sci. Rep.">
        <title>Orb-weaving spider Araneus ventricosus genome elucidates the spidroin gene catalogue.</title>
        <authorList>
            <person name="Kono N."/>
            <person name="Nakamura H."/>
            <person name="Ohtoshi R."/>
            <person name="Moran D.A.P."/>
            <person name="Shinohara A."/>
            <person name="Yoshida Y."/>
            <person name="Fujiwara M."/>
            <person name="Mori M."/>
            <person name="Tomita M."/>
            <person name="Arakawa K."/>
        </authorList>
    </citation>
    <scope>NUCLEOTIDE SEQUENCE [LARGE SCALE GENOMIC DNA]</scope>
</reference>
<dbReference type="EMBL" id="BGPR01083928">
    <property type="protein sequence ID" value="GBL93409.1"/>
    <property type="molecule type" value="Genomic_DNA"/>
</dbReference>
<dbReference type="AlphaFoldDB" id="A0A4Y2BP78"/>
<sequence length="122" mass="13575">MGPPKTGALGIYTLPCSPADTPLEGRSETNINDIELSDDPLEQPAICEPLKVPHARRAVGEPVAEIEITGPRGASLVISQSWEPLRNASHWNKHRARDRNAVAAFGCVWQLEIRWPRRKMFN</sequence>
<evidence type="ECO:0000313" key="2">
    <source>
        <dbReference type="Proteomes" id="UP000499080"/>
    </source>
</evidence>
<protein>
    <submittedName>
        <fullName evidence="1">Uncharacterized protein</fullName>
    </submittedName>
</protein>
<evidence type="ECO:0000313" key="1">
    <source>
        <dbReference type="EMBL" id="GBL93409.1"/>
    </source>
</evidence>
<comment type="caution">
    <text evidence="1">The sequence shown here is derived from an EMBL/GenBank/DDBJ whole genome shotgun (WGS) entry which is preliminary data.</text>
</comment>
<gene>
    <name evidence="1" type="ORF">AVEN_193711_1</name>
</gene>
<proteinExistence type="predicted"/>
<name>A0A4Y2BP78_ARAVE</name>